<feature type="region of interest" description="Disordered" evidence="1">
    <location>
        <begin position="91"/>
        <end position="123"/>
    </location>
</feature>
<organism evidence="2 3">
    <name type="scientific">Pyrenophora seminiperda CCB06</name>
    <dbReference type="NCBI Taxonomy" id="1302712"/>
    <lineage>
        <taxon>Eukaryota</taxon>
        <taxon>Fungi</taxon>
        <taxon>Dikarya</taxon>
        <taxon>Ascomycota</taxon>
        <taxon>Pezizomycotina</taxon>
        <taxon>Dothideomycetes</taxon>
        <taxon>Pleosporomycetidae</taxon>
        <taxon>Pleosporales</taxon>
        <taxon>Pleosporineae</taxon>
        <taxon>Pleosporaceae</taxon>
        <taxon>Pyrenophora</taxon>
    </lineage>
</organism>
<evidence type="ECO:0000256" key="1">
    <source>
        <dbReference type="SAM" id="MobiDB-lite"/>
    </source>
</evidence>
<evidence type="ECO:0000313" key="2">
    <source>
        <dbReference type="EMBL" id="RMZ67888.1"/>
    </source>
</evidence>
<evidence type="ECO:0000313" key="3">
    <source>
        <dbReference type="Proteomes" id="UP000265663"/>
    </source>
</evidence>
<accession>A0A3M7M0B7</accession>
<sequence>MELVILPALFSYIVSRVIAYMARVCAIWGQAGESRRAAGLLIQLCRGLGYHDTIGLAYAKFMHADGRPLAETPRCALPVYLIDLGAARSTLNTNHGDRRERDTAPYVPQDSRRHTSERLSCHA</sequence>
<keyword evidence="3" id="KW-1185">Reference proteome</keyword>
<protein>
    <submittedName>
        <fullName evidence="2">Uncharacterized protein</fullName>
    </submittedName>
</protein>
<reference evidence="2 3" key="1">
    <citation type="journal article" date="2014" name="PLoS ONE">
        <title>De novo Genome Assembly of the Fungal Plant Pathogen Pyrenophora semeniperda.</title>
        <authorList>
            <person name="Soliai M.M."/>
            <person name="Meyer S.E."/>
            <person name="Udall J.A."/>
            <person name="Elzinga D.E."/>
            <person name="Hermansen R.A."/>
            <person name="Bodily P.M."/>
            <person name="Hart A.A."/>
            <person name="Coleman C.E."/>
        </authorList>
    </citation>
    <scope>NUCLEOTIDE SEQUENCE [LARGE SCALE GENOMIC DNA]</scope>
    <source>
        <strain evidence="2 3">CCB06</strain>
        <tissue evidence="2">Mycelium</tissue>
    </source>
</reference>
<dbReference type="Proteomes" id="UP000265663">
    <property type="component" value="Unassembled WGS sequence"/>
</dbReference>
<gene>
    <name evidence="2" type="ORF">GMOD_00003949</name>
</gene>
<proteinExistence type="predicted"/>
<dbReference type="AlphaFoldDB" id="A0A3M7M0B7"/>
<feature type="compositionally biased region" description="Basic and acidic residues" evidence="1">
    <location>
        <begin position="110"/>
        <end position="123"/>
    </location>
</feature>
<name>A0A3M7M0B7_9PLEO</name>
<dbReference type="EMBL" id="KE747814">
    <property type="protein sequence ID" value="RMZ67888.1"/>
    <property type="molecule type" value="Genomic_DNA"/>
</dbReference>